<evidence type="ECO:0000313" key="11">
    <source>
        <dbReference type="Proteomes" id="UP000472270"/>
    </source>
</evidence>
<dbReference type="InterPro" id="IPR036056">
    <property type="entry name" value="Fibrinogen-like_C"/>
</dbReference>
<evidence type="ECO:0000256" key="8">
    <source>
        <dbReference type="SAM" id="SignalP"/>
    </source>
</evidence>
<reference evidence="10" key="2">
    <citation type="submission" date="2025-09" db="UniProtKB">
        <authorList>
            <consortium name="Ensembl"/>
        </authorList>
    </citation>
    <scope>IDENTIFICATION</scope>
</reference>
<dbReference type="InterPro" id="IPR002181">
    <property type="entry name" value="Fibrinogen_a/b/g_C_dom"/>
</dbReference>
<feature type="coiled-coil region" evidence="7">
    <location>
        <begin position="90"/>
        <end position="145"/>
    </location>
</feature>
<dbReference type="AlphaFoldDB" id="A0A673MEY0"/>
<dbReference type="CDD" id="cd00087">
    <property type="entry name" value="FReD"/>
    <property type="match status" value="1"/>
</dbReference>
<organism evidence="10 11">
    <name type="scientific">Sinocyclocheilus rhinocerous</name>
    <dbReference type="NCBI Taxonomy" id="307959"/>
    <lineage>
        <taxon>Eukaryota</taxon>
        <taxon>Metazoa</taxon>
        <taxon>Chordata</taxon>
        <taxon>Craniata</taxon>
        <taxon>Vertebrata</taxon>
        <taxon>Euteleostomi</taxon>
        <taxon>Actinopterygii</taxon>
        <taxon>Neopterygii</taxon>
        <taxon>Teleostei</taxon>
        <taxon>Ostariophysi</taxon>
        <taxon>Cypriniformes</taxon>
        <taxon>Cyprinidae</taxon>
        <taxon>Cyprininae</taxon>
        <taxon>Sinocyclocheilus</taxon>
    </lineage>
</organism>
<dbReference type="FunFam" id="3.90.215.10:FF:000019">
    <property type="entry name" value="Angiopoietin-like 4"/>
    <property type="match status" value="1"/>
</dbReference>
<dbReference type="SMART" id="SM00186">
    <property type="entry name" value="FBG"/>
    <property type="match status" value="1"/>
</dbReference>
<dbReference type="GO" id="GO:0005576">
    <property type="term" value="C:extracellular region"/>
    <property type="evidence" value="ECO:0007669"/>
    <property type="project" value="UniProtKB-SubCell"/>
</dbReference>
<proteinExistence type="predicted"/>
<keyword evidence="2" id="KW-0964">Secreted</keyword>
<reference evidence="10" key="1">
    <citation type="submission" date="2025-08" db="UniProtKB">
        <authorList>
            <consortium name="Ensembl"/>
        </authorList>
    </citation>
    <scope>IDENTIFICATION</scope>
</reference>
<sequence length="461" mass="52872">MKVPLANLLCITVLASSGMSFPLERRGAATGKEKRVQYAAWDDVNVLAHGLLQLGQGLKEHVDKTKGQVRDITIKMKVFNFTISELGKLTQRLQEDSEALKAKAQSLEERENVVLNMSMDLREETEELLKDRKKDHERMNKLEEKVDGLMQGEGLEAANGNYSDARTIQWMLEAQNKRIDDLVERIKQQQEKLDKQNVRIRTLQNQIHMNSERSSLKREDDVICRHVNIFVVFWCLSAMASDCHELFLRGETTSGLFTIQPTDSEPFEVFCEMTPEGGWIVIQRRQDGSVDFDQLWQAYQTGFGNLNGEFWLGLEKIHSVSKGGNYILKVQFSDWRDEVQTINYPFRLNGKESNYSLRILGSPAGNLESSLSTEISGVPFSTRDKDNDQKNDLNCAKQLSGGWWFSNCGRSNLNGRYFVTPAPKQRHQRKQGVFWKTWRGRYYPLKTTTMMIAPAEIKNKS</sequence>
<keyword evidence="3 8" id="KW-0732">Signal</keyword>
<evidence type="ECO:0000256" key="3">
    <source>
        <dbReference type="ARBA" id="ARBA00022729"/>
    </source>
</evidence>
<evidence type="ECO:0000256" key="6">
    <source>
        <dbReference type="ARBA" id="ARBA00023180"/>
    </source>
</evidence>
<evidence type="ECO:0000256" key="2">
    <source>
        <dbReference type="ARBA" id="ARBA00022525"/>
    </source>
</evidence>
<dbReference type="PANTHER" id="PTHR47221">
    <property type="entry name" value="FIBRINOGEN ALPHA CHAIN"/>
    <property type="match status" value="1"/>
</dbReference>
<evidence type="ECO:0000256" key="7">
    <source>
        <dbReference type="SAM" id="Coils"/>
    </source>
</evidence>
<keyword evidence="5" id="KW-1015">Disulfide bond</keyword>
<feature type="domain" description="Fibrinogen C-terminal" evidence="9">
    <location>
        <begin position="234"/>
        <end position="456"/>
    </location>
</feature>
<gene>
    <name evidence="10" type="primary">angptl4</name>
</gene>
<dbReference type="InterPro" id="IPR037579">
    <property type="entry name" value="FIB_ANG-like"/>
</dbReference>
<dbReference type="SUPFAM" id="SSF56496">
    <property type="entry name" value="Fibrinogen C-terminal domain-like"/>
    <property type="match status" value="1"/>
</dbReference>
<feature type="chain" id="PRO_5025424833" evidence="8">
    <location>
        <begin position="21"/>
        <end position="461"/>
    </location>
</feature>
<evidence type="ECO:0000256" key="5">
    <source>
        <dbReference type="ARBA" id="ARBA00023157"/>
    </source>
</evidence>
<dbReference type="InterPro" id="IPR020837">
    <property type="entry name" value="Fibrinogen_CS"/>
</dbReference>
<dbReference type="Pfam" id="PF00147">
    <property type="entry name" value="Fibrinogen_C"/>
    <property type="match status" value="1"/>
</dbReference>
<dbReference type="Ensembl" id="ENSSRHT00000093433.1">
    <property type="protein sequence ID" value="ENSSRHP00000090979.1"/>
    <property type="gene ID" value="ENSSRHG00000044893.1"/>
</dbReference>
<evidence type="ECO:0000313" key="10">
    <source>
        <dbReference type="Ensembl" id="ENSSRHP00000090979.1"/>
    </source>
</evidence>
<dbReference type="Gene3D" id="3.90.215.10">
    <property type="entry name" value="Gamma Fibrinogen, chain A, domain 1"/>
    <property type="match status" value="1"/>
</dbReference>
<evidence type="ECO:0000256" key="4">
    <source>
        <dbReference type="ARBA" id="ARBA00023054"/>
    </source>
</evidence>
<comment type="subcellular location">
    <subcellularLocation>
        <location evidence="1">Secreted</location>
    </subcellularLocation>
</comment>
<keyword evidence="6" id="KW-0325">Glycoprotein</keyword>
<dbReference type="Proteomes" id="UP000472270">
    <property type="component" value="Unassembled WGS sequence"/>
</dbReference>
<keyword evidence="4 7" id="KW-0175">Coiled coil</keyword>
<keyword evidence="11" id="KW-1185">Reference proteome</keyword>
<protein>
    <submittedName>
        <fullName evidence="10">Angiopoietin-related protein 4-like</fullName>
    </submittedName>
</protein>
<feature type="signal peptide" evidence="8">
    <location>
        <begin position="1"/>
        <end position="20"/>
    </location>
</feature>
<evidence type="ECO:0000256" key="1">
    <source>
        <dbReference type="ARBA" id="ARBA00004613"/>
    </source>
</evidence>
<evidence type="ECO:0000259" key="9">
    <source>
        <dbReference type="PROSITE" id="PS51406"/>
    </source>
</evidence>
<name>A0A673MEY0_9TELE</name>
<dbReference type="InterPro" id="IPR014716">
    <property type="entry name" value="Fibrinogen_a/b/g_C_1"/>
</dbReference>
<dbReference type="PROSITE" id="PS00514">
    <property type="entry name" value="FIBRINOGEN_C_1"/>
    <property type="match status" value="1"/>
</dbReference>
<dbReference type="GO" id="GO:0007596">
    <property type="term" value="P:blood coagulation"/>
    <property type="evidence" value="ECO:0007669"/>
    <property type="project" value="InterPro"/>
</dbReference>
<dbReference type="PANTHER" id="PTHR47221:SF6">
    <property type="entry name" value="FIBRINOGEN ALPHA CHAIN"/>
    <property type="match status" value="1"/>
</dbReference>
<dbReference type="PROSITE" id="PS51406">
    <property type="entry name" value="FIBRINOGEN_C_2"/>
    <property type="match status" value="1"/>
</dbReference>
<feature type="coiled-coil region" evidence="7">
    <location>
        <begin position="172"/>
        <end position="206"/>
    </location>
</feature>
<accession>A0A673MEY0</accession>